<feature type="compositionally biased region" description="Polar residues" evidence="1">
    <location>
        <begin position="1"/>
        <end position="11"/>
    </location>
</feature>
<protein>
    <recommendedName>
        <fullName evidence="2">BTB domain-containing protein</fullName>
    </recommendedName>
</protein>
<evidence type="ECO:0000313" key="4">
    <source>
        <dbReference type="Proteomes" id="UP001149165"/>
    </source>
</evidence>
<dbReference type="OrthoDB" id="45365at2759"/>
<keyword evidence="4" id="KW-1185">Reference proteome</keyword>
<organism evidence="3 4">
    <name type="scientific">Penicillium angulare</name>
    <dbReference type="NCBI Taxonomy" id="116970"/>
    <lineage>
        <taxon>Eukaryota</taxon>
        <taxon>Fungi</taxon>
        <taxon>Dikarya</taxon>
        <taxon>Ascomycota</taxon>
        <taxon>Pezizomycotina</taxon>
        <taxon>Eurotiomycetes</taxon>
        <taxon>Eurotiomycetidae</taxon>
        <taxon>Eurotiales</taxon>
        <taxon>Aspergillaceae</taxon>
        <taxon>Penicillium</taxon>
    </lineage>
</organism>
<accession>A0A9W9K4L5</accession>
<reference evidence="3" key="1">
    <citation type="submission" date="2022-11" db="EMBL/GenBank/DDBJ databases">
        <authorList>
            <person name="Petersen C."/>
        </authorList>
    </citation>
    <scope>NUCLEOTIDE SEQUENCE</scope>
    <source>
        <strain evidence="3">IBT 30069</strain>
    </source>
</reference>
<dbReference type="PANTHER" id="PTHR47843:SF7">
    <property type="entry name" value="BTB DOMAIN-CONTAINING PROTEIN"/>
    <property type="match status" value="1"/>
</dbReference>
<name>A0A9W9K4L5_9EURO</name>
<dbReference type="InterPro" id="IPR000210">
    <property type="entry name" value="BTB/POZ_dom"/>
</dbReference>
<evidence type="ECO:0000259" key="2">
    <source>
        <dbReference type="PROSITE" id="PS50097"/>
    </source>
</evidence>
<feature type="domain" description="BTB" evidence="2">
    <location>
        <begin position="58"/>
        <end position="119"/>
    </location>
</feature>
<feature type="compositionally biased region" description="Basic residues" evidence="1">
    <location>
        <begin position="16"/>
        <end position="25"/>
    </location>
</feature>
<dbReference type="InterPro" id="IPR011333">
    <property type="entry name" value="SKP1/BTB/POZ_sf"/>
</dbReference>
<feature type="compositionally biased region" description="Basic and acidic residues" evidence="1">
    <location>
        <begin position="26"/>
        <end position="44"/>
    </location>
</feature>
<dbReference type="Proteomes" id="UP001149165">
    <property type="component" value="Unassembled WGS sequence"/>
</dbReference>
<proteinExistence type="predicted"/>
<dbReference type="AlphaFoldDB" id="A0A9W9K4L5"/>
<dbReference type="EMBL" id="JAPQKH010000006">
    <property type="protein sequence ID" value="KAJ5092879.1"/>
    <property type="molecule type" value="Genomic_DNA"/>
</dbReference>
<gene>
    <name evidence="3" type="ORF">N7456_008740</name>
</gene>
<evidence type="ECO:0000313" key="3">
    <source>
        <dbReference type="EMBL" id="KAJ5092879.1"/>
    </source>
</evidence>
<dbReference type="Gene3D" id="3.30.710.10">
    <property type="entry name" value="Potassium Channel Kv1.1, Chain A"/>
    <property type="match status" value="1"/>
</dbReference>
<dbReference type="PANTHER" id="PTHR47843">
    <property type="entry name" value="BTB DOMAIN-CONTAINING PROTEIN-RELATED"/>
    <property type="match status" value="1"/>
</dbReference>
<sequence>MFKRSFTSKGFTSKGRAGKSAKPSKKKYDEQAKEKMQQKVEKVDNPPSAGSALTSPIITMVVGHDQRLFAAHEDVLSVSPYFRTALKEKFLDDGAKQLALPDEEPEILSCVLEFLYKGDYYPRIFRGKRRDSWHLENAQDLQQTGGCGSSEATIFHHGVGDVVLRDTVVYCTAEKFGLEELKHIALRKQGLQIGIPADVILRSARYAYDNTPDTESRLRAHYLALIIRSRKTFKRSGTMQMEMEKGGKLFFDLFVAMCNHMDDLAEIR</sequence>
<reference evidence="3" key="2">
    <citation type="journal article" date="2023" name="IMA Fungus">
        <title>Comparative genomic study of the Penicillium genus elucidates a diverse pangenome and 15 lateral gene transfer events.</title>
        <authorList>
            <person name="Petersen C."/>
            <person name="Sorensen T."/>
            <person name="Nielsen M.R."/>
            <person name="Sondergaard T.E."/>
            <person name="Sorensen J.L."/>
            <person name="Fitzpatrick D.A."/>
            <person name="Frisvad J.C."/>
            <person name="Nielsen K.L."/>
        </authorList>
    </citation>
    <scope>NUCLEOTIDE SEQUENCE</scope>
    <source>
        <strain evidence="3">IBT 30069</strain>
    </source>
</reference>
<dbReference type="SUPFAM" id="SSF54695">
    <property type="entry name" value="POZ domain"/>
    <property type="match status" value="1"/>
</dbReference>
<comment type="caution">
    <text evidence="3">The sequence shown here is derived from an EMBL/GenBank/DDBJ whole genome shotgun (WGS) entry which is preliminary data.</text>
</comment>
<dbReference type="Pfam" id="PF00651">
    <property type="entry name" value="BTB"/>
    <property type="match status" value="1"/>
</dbReference>
<dbReference type="PROSITE" id="PS50097">
    <property type="entry name" value="BTB"/>
    <property type="match status" value="1"/>
</dbReference>
<dbReference type="CDD" id="cd18186">
    <property type="entry name" value="BTB_POZ_ZBTB_KLHL-like"/>
    <property type="match status" value="1"/>
</dbReference>
<feature type="region of interest" description="Disordered" evidence="1">
    <location>
        <begin position="1"/>
        <end position="51"/>
    </location>
</feature>
<evidence type="ECO:0000256" key="1">
    <source>
        <dbReference type="SAM" id="MobiDB-lite"/>
    </source>
</evidence>